<gene>
    <name evidence="2" type="ORF">B4135_1190</name>
</gene>
<dbReference type="AlphaFoldDB" id="A0A150MDS6"/>
<keyword evidence="1" id="KW-1133">Transmembrane helix</keyword>
<feature type="transmembrane region" description="Helical" evidence="1">
    <location>
        <begin position="6"/>
        <end position="34"/>
    </location>
</feature>
<keyword evidence="1" id="KW-0472">Membrane</keyword>
<dbReference type="Proteomes" id="UP000075683">
    <property type="component" value="Unassembled WGS sequence"/>
</dbReference>
<reference evidence="2 3" key="1">
    <citation type="submission" date="2016-01" db="EMBL/GenBank/DDBJ databases">
        <title>Draft Genome Sequences of Seven Thermophilic Sporeformers Isolated from Foods.</title>
        <authorList>
            <person name="Berendsen E.M."/>
            <person name="Wells-Bennik M.H."/>
            <person name="Krawcyk A.O."/>
            <person name="De Jong A."/>
            <person name="Holsappel S."/>
            <person name="Eijlander R.T."/>
            <person name="Kuipers O.P."/>
        </authorList>
    </citation>
    <scope>NUCLEOTIDE SEQUENCE [LARGE SCALE GENOMIC DNA]</scope>
    <source>
        <strain evidence="2 3">B4135</strain>
    </source>
</reference>
<dbReference type="RefSeq" id="WP_020153166.1">
    <property type="nucleotide sequence ID" value="NZ_JBAIZG010000020.1"/>
</dbReference>
<evidence type="ECO:0000313" key="2">
    <source>
        <dbReference type="EMBL" id="KYD22707.1"/>
    </source>
</evidence>
<comment type="caution">
    <text evidence="2">The sequence shown here is derived from an EMBL/GenBank/DDBJ whole genome shotgun (WGS) entry which is preliminary data.</text>
</comment>
<evidence type="ECO:0000256" key="1">
    <source>
        <dbReference type="SAM" id="Phobius"/>
    </source>
</evidence>
<keyword evidence="1" id="KW-0812">Transmembrane</keyword>
<proteinExistence type="predicted"/>
<organism evidence="2 3">
    <name type="scientific">Caldibacillus debilis</name>
    <dbReference type="NCBI Taxonomy" id="301148"/>
    <lineage>
        <taxon>Bacteria</taxon>
        <taxon>Bacillati</taxon>
        <taxon>Bacillota</taxon>
        <taxon>Bacilli</taxon>
        <taxon>Bacillales</taxon>
        <taxon>Bacillaceae</taxon>
        <taxon>Caldibacillus</taxon>
    </lineage>
</organism>
<name>A0A150MDS6_9BACI</name>
<evidence type="ECO:0000313" key="3">
    <source>
        <dbReference type="Proteomes" id="UP000075683"/>
    </source>
</evidence>
<protein>
    <submittedName>
        <fullName evidence="2">Uncharacterized protein</fullName>
    </submittedName>
</protein>
<sequence length="44" mass="4776">MIFVGCMFIGIALGMIFDQTGAGTLLGMGAGMLLEGLNRRRKKW</sequence>
<dbReference type="EMBL" id="LQYT01000009">
    <property type="protein sequence ID" value="KYD22707.1"/>
    <property type="molecule type" value="Genomic_DNA"/>
</dbReference>
<accession>A0A150MDS6</accession>
<dbReference type="STRING" id="301148.B4135_1190"/>